<keyword evidence="1" id="KW-0812">Transmembrane</keyword>
<keyword evidence="3" id="KW-1185">Reference proteome</keyword>
<proteinExistence type="predicted"/>
<evidence type="ECO:0000256" key="1">
    <source>
        <dbReference type="SAM" id="Phobius"/>
    </source>
</evidence>
<evidence type="ECO:0000313" key="2">
    <source>
        <dbReference type="EMBL" id="GAA4819684.1"/>
    </source>
</evidence>
<keyword evidence="1" id="KW-0472">Membrane</keyword>
<organism evidence="2 3">
    <name type="scientific">Algivirga pacifica</name>
    <dbReference type="NCBI Taxonomy" id="1162670"/>
    <lineage>
        <taxon>Bacteria</taxon>
        <taxon>Pseudomonadati</taxon>
        <taxon>Bacteroidota</taxon>
        <taxon>Cytophagia</taxon>
        <taxon>Cytophagales</taxon>
        <taxon>Flammeovirgaceae</taxon>
        <taxon>Algivirga</taxon>
    </lineage>
</organism>
<dbReference type="EMBL" id="BAABJX010000001">
    <property type="protein sequence ID" value="GAA4819684.1"/>
    <property type="molecule type" value="Genomic_DNA"/>
</dbReference>
<protein>
    <submittedName>
        <fullName evidence="2">Uncharacterized protein</fullName>
    </submittedName>
</protein>
<feature type="transmembrane region" description="Helical" evidence="1">
    <location>
        <begin position="243"/>
        <end position="267"/>
    </location>
</feature>
<keyword evidence="1" id="KW-1133">Transmembrane helix</keyword>
<dbReference type="Proteomes" id="UP001500298">
    <property type="component" value="Unassembled WGS sequence"/>
</dbReference>
<evidence type="ECO:0000313" key="3">
    <source>
        <dbReference type="Proteomes" id="UP001500298"/>
    </source>
</evidence>
<comment type="caution">
    <text evidence="2">The sequence shown here is derived from an EMBL/GenBank/DDBJ whole genome shotgun (WGS) entry which is preliminary data.</text>
</comment>
<accession>A0ABP9CV00</accession>
<sequence>MEDTDRAASTINQLYAYTLNMAHYGEQFLAYETTNEHFFKTGSSDILNQQFSYLKKVKKLSTDIQSSKGKWKHSYQTELVQFDQLIATYERTYTEIIKSIKYKGFMDYGLLGHMKEQINYLEESSYINKEYLLLMQHQEKEYLIRGNKEHLYNTRSYAARIKRELNQNPNISMGEKIRLTEHLRRYNSAFLQVVEEDLKVGYKMNKGLVPRIQQLTKDIGHLVTAINEQAKSKKNDLYDKARVGVVTATTISVILLLILSVSFNIILKR</sequence>
<reference evidence="3" key="1">
    <citation type="journal article" date="2019" name="Int. J. Syst. Evol. Microbiol.">
        <title>The Global Catalogue of Microorganisms (GCM) 10K type strain sequencing project: providing services to taxonomists for standard genome sequencing and annotation.</title>
        <authorList>
            <consortium name="The Broad Institute Genomics Platform"/>
            <consortium name="The Broad Institute Genome Sequencing Center for Infectious Disease"/>
            <person name="Wu L."/>
            <person name="Ma J."/>
        </authorList>
    </citation>
    <scope>NUCLEOTIDE SEQUENCE [LARGE SCALE GENOMIC DNA]</scope>
    <source>
        <strain evidence="3">JCM 18326</strain>
    </source>
</reference>
<gene>
    <name evidence="2" type="ORF">GCM10023331_00100</name>
</gene>
<name>A0ABP9CV00_9BACT</name>